<dbReference type="HOGENOM" id="CLU_2291182_0_0_1"/>
<feature type="region of interest" description="Disordered" evidence="1">
    <location>
        <begin position="1"/>
        <end position="40"/>
    </location>
</feature>
<evidence type="ECO:0000313" key="3">
    <source>
        <dbReference type="Proteomes" id="UP000002762"/>
    </source>
</evidence>
<dbReference type="Proteomes" id="UP000002762">
    <property type="component" value="Unassembled WGS sequence"/>
</dbReference>
<dbReference type="AlphaFoldDB" id="J5JA31"/>
<keyword evidence="3" id="KW-1185">Reference proteome</keyword>
<dbReference type="EMBL" id="JH725240">
    <property type="protein sequence ID" value="EJP60921.1"/>
    <property type="molecule type" value="Genomic_DNA"/>
</dbReference>
<evidence type="ECO:0000313" key="2">
    <source>
        <dbReference type="EMBL" id="EJP60921.1"/>
    </source>
</evidence>
<organism evidence="2 3">
    <name type="scientific">Beauveria bassiana (strain ARSEF 2860)</name>
    <name type="common">White muscardine disease fungus</name>
    <name type="synonym">Tritirachium shiotae</name>
    <dbReference type="NCBI Taxonomy" id="655819"/>
    <lineage>
        <taxon>Eukaryota</taxon>
        <taxon>Fungi</taxon>
        <taxon>Dikarya</taxon>
        <taxon>Ascomycota</taxon>
        <taxon>Pezizomycotina</taxon>
        <taxon>Sordariomycetes</taxon>
        <taxon>Hypocreomycetidae</taxon>
        <taxon>Hypocreales</taxon>
        <taxon>Cordycipitaceae</taxon>
        <taxon>Beauveria</taxon>
    </lineage>
</organism>
<name>J5JA31_BEAB2</name>
<accession>J5JA31</accession>
<reference evidence="2 3" key="1">
    <citation type="journal article" date="2012" name="Sci. Rep.">
        <title>Genomic perspectives on the evolution of fungal entomopathogenicity in Beauveria bassiana.</title>
        <authorList>
            <person name="Xiao G."/>
            <person name="Ying S.H."/>
            <person name="Zheng P."/>
            <person name="Wang Z.L."/>
            <person name="Zhang S."/>
            <person name="Xie X.Q."/>
            <person name="Shang Y."/>
            <person name="St Leger R.J."/>
            <person name="Zhao G.P."/>
            <person name="Wang C."/>
            <person name="Feng M.G."/>
        </authorList>
    </citation>
    <scope>NUCLEOTIDE SEQUENCE [LARGE SCALE GENOMIC DNA]</scope>
    <source>
        <strain evidence="2 3">ARSEF 2860</strain>
    </source>
</reference>
<dbReference type="RefSeq" id="XP_008603447.1">
    <property type="nucleotide sequence ID" value="XM_008605225.1"/>
</dbReference>
<dbReference type="GeneID" id="19893140"/>
<gene>
    <name evidence="2" type="ORF">BBA_10128</name>
</gene>
<evidence type="ECO:0000256" key="1">
    <source>
        <dbReference type="SAM" id="MobiDB-lite"/>
    </source>
</evidence>
<dbReference type="InParanoid" id="J5JA31"/>
<sequence>MSDNESYTDKLFEGEDASISDAETVITSPDLSRDENSDAEKAIECDDADIEDLTHLFGGNALPPEYYQGTIEDFDDGKYKKRNYSDGMKILKRLCEDLWEE</sequence>
<feature type="compositionally biased region" description="Basic and acidic residues" evidence="1">
    <location>
        <begin position="31"/>
        <end position="40"/>
    </location>
</feature>
<proteinExistence type="predicted"/>
<protein>
    <submittedName>
        <fullName evidence="2">Uncharacterized protein</fullName>
    </submittedName>
</protein>